<sequence>MSADVTHRLWLFIQRLLPFFTALNFSEPKFDTIPLAKLPYGFRNRIIQFIPAEIKNEFVKACAILDRRNWDDHKQVFITDNHKICRKAMNDTFLFRFCKCLDQFKRWRKIKDGDYTIYPVWNSVLLVDEILDRQKDIYVNDTLILHCRVAGYEKVIPRIVGHYTRLELHGEVLWTQLKRLIHPGVKQVRVGGMITVNSAENDEFVDFIVRHCRGLDSTFSLSRRSSYNHKLMSKLYGAFRNHETHSAKRCHNDKCHIVHKDRDKDTAKCLCALFLYLALIILFIPNLLLIVPGSVTSSTPYVVEQNAEQFFTALNFSKPESKTIPLAKLPYGFRKRVIQFIPAEIKNEFVKACAVIDRRVWDDHKQVFIIDNHKMCRKAMNDTFLFRLCKCLDQFKRWRKIKDEEYTIHPVWNSVLLVDEILDRQKDIYVNDTLILHCQPENYEKVIPRIVGHYTRLVVNGSISWTQLKRLIHPGVKQVLVGGSFMLNYAMFDDFVDFIVRHCRGLDYTFSFGNKSSHKHEIMSKLYNAFRNHETHSVCLRFVFTYICAC</sequence>
<evidence type="ECO:0000313" key="4">
    <source>
        <dbReference type="WBParaSite" id="Pan_g22946.t1"/>
    </source>
</evidence>
<organism evidence="3 4">
    <name type="scientific">Panagrellus redivivus</name>
    <name type="common">Microworm</name>
    <dbReference type="NCBI Taxonomy" id="6233"/>
    <lineage>
        <taxon>Eukaryota</taxon>
        <taxon>Metazoa</taxon>
        <taxon>Ecdysozoa</taxon>
        <taxon>Nematoda</taxon>
        <taxon>Chromadorea</taxon>
        <taxon>Rhabditida</taxon>
        <taxon>Tylenchina</taxon>
        <taxon>Panagrolaimomorpha</taxon>
        <taxon>Panagrolaimoidea</taxon>
        <taxon>Panagrolaimidae</taxon>
        <taxon>Panagrellus</taxon>
    </lineage>
</organism>
<accession>A0A7E4VNE3</accession>
<keyword evidence="1" id="KW-0812">Transmembrane</keyword>
<keyword evidence="2" id="KW-0732">Signal</keyword>
<protein>
    <submittedName>
        <fullName evidence="4">F-box domain-containing protein</fullName>
    </submittedName>
</protein>
<evidence type="ECO:0000256" key="1">
    <source>
        <dbReference type="SAM" id="Phobius"/>
    </source>
</evidence>
<name>A0A7E4VNE3_PANRE</name>
<proteinExistence type="predicted"/>
<dbReference type="AlphaFoldDB" id="A0A7E4VNE3"/>
<evidence type="ECO:0000256" key="2">
    <source>
        <dbReference type="SAM" id="SignalP"/>
    </source>
</evidence>
<feature type="chain" id="PRO_5028931068" evidence="2">
    <location>
        <begin position="23"/>
        <end position="550"/>
    </location>
</feature>
<dbReference type="Proteomes" id="UP000492821">
    <property type="component" value="Unassembled WGS sequence"/>
</dbReference>
<feature type="signal peptide" evidence="2">
    <location>
        <begin position="1"/>
        <end position="22"/>
    </location>
</feature>
<dbReference type="WBParaSite" id="Pan_g22946.t1">
    <property type="protein sequence ID" value="Pan_g22946.t1"/>
    <property type="gene ID" value="Pan_g22946"/>
</dbReference>
<keyword evidence="1" id="KW-0472">Membrane</keyword>
<feature type="transmembrane region" description="Helical" evidence="1">
    <location>
        <begin position="269"/>
        <end position="291"/>
    </location>
</feature>
<reference evidence="3" key="1">
    <citation type="journal article" date="2013" name="Genetics">
        <title>The draft genome and transcriptome of Panagrellus redivivus are shaped by the harsh demands of a free-living lifestyle.</title>
        <authorList>
            <person name="Srinivasan J."/>
            <person name="Dillman A.R."/>
            <person name="Macchietto M.G."/>
            <person name="Heikkinen L."/>
            <person name="Lakso M."/>
            <person name="Fracchia K.M."/>
            <person name="Antoshechkin I."/>
            <person name="Mortazavi A."/>
            <person name="Wong G."/>
            <person name="Sternberg P.W."/>
        </authorList>
    </citation>
    <scope>NUCLEOTIDE SEQUENCE [LARGE SCALE GENOMIC DNA]</scope>
    <source>
        <strain evidence="3">MT8872</strain>
    </source>
</reference>
<evidence type="ECO:0000313" key="3">
    <source>
        <dbReference type="Proteomes" id="UP000492821"/>
    </source>
</evidence>
<reference evidence="4" key="2">
    <citation type="submission" date="2020-10" db="UniProtKB">
        <authorList>
            <consortium name="WormBaseParasite"/>
        </authorList>
    </citation>
    <scope>IDENTIFICATION</scope>
</reference>
<keyword evidence="1" id="KW-1133">Transmembrane helix</keyword>
<keyword evidence="3" id="KW-1185">Reference proteome</keyword>